<evidence type="ECO:0000313" key="5">
    <source>
        <dbReference type="EMBL" id="GGG68618.1"/>
    </source>
</evidence>
<dbReference type="PANTHER" id="PTHR45586:SF1">
    <property type="entry name" value="LIPOPOLYSACCHARIDE ASSEMBLY PROTEIN B"/>
    <property type="match status" value="1"/>
</dbReference>
<sequence>MSRRAWCRHALLFSLLVWTTFATAEGNQQQKLDRQFQSAVAQYNAGQFQEAAAQLEDLLPHVPNNFEVEELLGLVYASMSQDAKAIVHLKTAVRLKPNSSAARTNLAASLSRAGDTQSAGKQLQKAFELAPHEYTTNHNLGEFYIKSGKITKALPLLKQAQTIDSSSYDNGYDLAMADLITGQLVEARQIVQNLLQKQNTGELHNLLGQIEEKDGKYVTAVNEFETAAHMDSSEDNLFDWGSELLLHRTYEPAIEVFRAASQHYPKSPRLMIGLGMALYARGFYEDAVKALLAAADLNPSDSRCYLFLSKAYDSSPNQADEVIQRFKRYAALEPNNALAQYYYAMSLWKGKRVEGSGLDFQEVENLLKKSIALDGSIPEAHMQLGNLYADQHRFEISIPEYIRALQLNPNLPDAHYRLGTDYVHMGEKDRAQAEFAIYQKLRAQHMAEMDKERAEVQQFIYSSKSTPDVKP</sequence>
<accession>A0A917M159</accession>
<comment type="caution">
    <text evidence="5">The sequence shown here is derived from an EMBL/GenBank/DDBJ whole genome shotgun (WGS) entry which is preliminary data.</text>
</comment>
<feature type="repeat" description="TPR" evidence="3">
    <location>
        <begin position="100"/>
        <end position="133"/>
    </location>
</feature>
<dbReference type="RefSeq" id="WP_188552847.1">
    <property type="nucleotide sequence ID" value="NZ_BMGT01000001.1"/>
</dbReference>
<dbReference type="SMART" id="SM00028">
    <property type="entry name" value="TPR"/>
    <property type="match status" value="8"/>
</dbReference>
<feature type="repeat" description="TPR" evidence="3">
    <location>
        <begin position="268"/>
        <end position="301"/>
    </location>
</feature>
<keyword evidence="1" id="KW-0677">Repeat</keyword>
<evidence type="ECO:0000256" key="2">
    <source>
        <dbReference type="ARBA" id="ARBA00022803"/>
    </source>
</evidence>
<evidence type="ECO:0000256" key="3">
    <source>
        <dbReference type="PROSITE-ProRule" id="PRU00339"/>
    </source>
</evidence>
<dbReference type="InterPro" id="IPR019734">
    <property type="entry name" value="TPR_rpt"/>
</dbReference>
<evidence type="ECO:0000256" key="4">
    <source>
        <dbReference type="SAM" id="SignalP"/>
    </source>
</evidence>
<reference evidence="5" key="2">
    <citation type="submission" date="2020-09" db="EMBL/GenBank/DDBJ databases">
        <authorList>
            <person name="Sun Q."/>
            <person name="Zhou Y."/>
        </authorList>
    </citation>
    <scope>NUCLEOTIDE SEQUENCE</scope>
    <source>
        <strain evidence="5">CGMCC 1.12997</strain>
    </source>
</reference>
<dbReference type="Proteomes" id="UP000647241">
    <property type="component" value="Unassembled WGS sequence"/>
</dbReference>
<feature type="chain" id="PRO_5036907755" description="Tetratricopeptide repeat protein" evidence="4">
    <location>
        <begin position="25"/>
        <end position="471"/>
    </location>
</feature>
<dbReference type="SUPFAM" id="SSF48452">
    <property type="entry name" value="TPR-like"/>
    <property type="match status" value="2"/>
</dbReference>
<evidence type="ECO:0008006" key="7">
    <source>
        <dbReference type="Google" id="ProtNLM"/>
    </source>
</evidence>
<feature type="repeat" description="TPR" evidence="3">
    <location>
        <begin position="378"/>
        <end position="411"/>
    </location>
</feature>
<evidence type="ECO:0000313" key="6">
    <source>
        <dbReference type="Proteomes" id="UP000647241"/>
    </source>
</evidence>
<dbReference type="AlphaFoldDB" id="A0A917M159"/>
<dbReference type="InterPro" id="IPR011990">
    <property type="entry name" value="TPR-like_helical_dom_sf"/>
</dbReference>
<name>A0A917M159_9BACT</name>
<dbReference type="Pfam" id="PF13414">
    <property type="entry name" value="TPR_11"/>
    <property type="match status" value="1"/>
</dbReference>
<dbReference type="Pfam" id="PF14559">
    <property type="entry name" value="TPR_19"/>
    <property type="match status" value="2"/>
</dbReference>
<dbReference type="PROSITE" id="PS50005">
    <property type="entry name" value="TPR"/>
    <property type="match status" value="4"/>
</dbReference>
<protein>
    <recommendedName>
        <fullName evidence="7">Tetratricopeptide repeat protein</fullName>
    </recommendedName>
</protein>
<organism evidence="5 6">
    <name type="scientific">Edaphobacter dinghuensis</name>
    <dbReference type="NCBI Taxonomy" id="1560005"/>
    <lineage>
        <taxon>Bacteria</taxon>
        <taxon>Pseudomonadati</taxon>
        <taxon>Acidobacteriota</taxon>
        <taxon>Terriglobia</taxon>
        <taxon>Terriglobales</taxon>
        <taxon>Acidobacteriaceae</taxon>
        <taxon>Edaphobacter</taxon>
    </lineage>
</organism>
<dbReference type="PANTHER" id="PTHR45586">
    <property type="entry name" value="TPR REPEAT-CONTAINING PROTEIN PA4667"/>
    <property type="match status" value="1"/>
</dbReference>
<proteinExistence type="predicted"/>
<reference evidence="5" key="1">
    <citation type="journal article" date="2014" name="Int. J. Syst. Evol. Microbiol.">
        <title>Complete genome sequence of Corynebacterium casei LMG S-19264T (=DSM 44701T), isolated from a smear-ripened cheese.</title>
        <authorList>
            <consortium name="US DOE Joint Genome Institute (JGI-PGF)"/>
            <person name="Walter F."/>
            <person name="Albersmeier A."/>
            <person name="Kalinowski J."/>
            <person name="Ruckert C."/>
        </authorList>
    </citation>
    <scope>NUCLEOTIDE SEQUENCE</scope>
    <source>
        <strain evidence="5">CGMCC 1.12997</strain>
    </source>
</reference>
<dbReference type="Pfam" id="PF13432">
    <property type="entry name" value="TPR_16"/>
    <property type="match status" value="1"/>
</dbReference>
<keyword evidence="6" id="KW-1185">Reference proteome</keyword>
<gene>
    <name evidence="5" type="ORF">GCM10011585_08260</name>
</gene>
<dbReference type="EMBL" id="BMGT01000001">
    <property type="protein sequence ID" value="GGG68618.1"/>
    <property type="molecule type" value="Genomic_DNA"/>
</dbReference>
<evidence type="ECO:0000256" key="1">
    <source>
        <dbReference type="ARBA" id="ARBA00022737"/>
    </source>
</evidence>
<dbReference type="Gene3D" id="1.25.40.10">
    <property type="entry name" value="Tetratricopeptide repeat domain"/>
    <property type="match status" value="4"/>
</dbReference>
<keyword evidence="4" id="KW-0732">Signal</keyword>
<feature type="signal peptide" evidence="4">
    <location>
        <begin position="1"/>
        <end position="24"/>
    </location>
</feature>
<dbReference type="InterPro" id="IPR051012">
    <property type="entry name" value="CellSynth/LPSAsmb/PSIAsmb"/>
</dbReference>
<feature type="repeat" description="TPR" evidence="3">
    <location>
        <begin position="66"/>
        <end position="99"/>
    </location>
</feature>
<keyword evidence="2 3" id="KW-0802">TPR repeat</keyword>